<proteinExistence type="predicted"/>
<dbReference type="Pfam" id="PF04965">
    <property type="entry name" value="GPW_gp25"/>
    <property type="match status" value="1"/>
</dbReference>
<keyword evidence="3" id="KW-1185">Reference proteome</keyword>
<organism evidence="2 3">
    <name type="scientific">Rahnella woolbedingensis</name>
    <dbReference type="NCBI Taxonomy" id="1510574"/>
    <lineage>
        <taxon>Bacteria</taxon>
        <taxon>Pseudomonadati</taxon>
        <taxon>Pseudomonadota</taxon>
        <taxon>Gammaproteobacteria</taxon>
        <taxon>Enterobacterales</taxon>
        <taxon>Yersiniaceae</taxon>
        <taxon>Rahnella</taxon>
    </lineage>
</organism>
<evidence type="ECO:0000313" key="3">
    <source>
        <dbReference type="Proteomes" id="UP000284908"/>
    </source>
</evidence>
<sequence length="138" mass="16215">MPSLLLRLSDNHPRIEKDSYRTEDKSTWLIDELKMLLSSRSRFSYIENIPQVNASILNYGIDESVSQISELDERKQIIEMRIKKSLQRFEPRLTEVSIITKTDSPEHVIFEITGLCHLMPVKIELVWDDCTGRFYFHG</sequence>
<dbReference type="PANTHER" id="PTHR38595:SF1">
    <property type="entry name" value="TYPE VI SECRETION SYSTEM COMPONENT TSSE1"/>
    <property type="match status" value="1"/>
</dbReference>
<dbReference type="OrthoDB" id="119583at2"/>
<dbReference type="InterPro" id="IPR053176">
    <property type="entry name" value="T6SS_TssE1-like"/>
</dbReference>
<feature type="domain" description="IraD/Gp25-like" evidence="1">
    <location>
        <begin position="32"/>
        <end position="115"/>
    </location>
</feature>
<name>A0A419N2V7_9GAMM</name>
<accession>A0A419N2V7</accession>
<comment type="caution">
    <text evidence="2">The sequence shown here is derived from an EMBL/GenBank/DDBJ whole genome shotgun (WGS) entry which is preliminary data.</text>
</comment>
<dbReference type="RefSeq" id="WP_120134909.1">
    <property type="nucleotide sequence ID" value="NZ_RAHH01000037.1"/>
</dbReference>
<evidence type="ECO:0000259" key="1">
    <source>
        <dbReference type="Pfam" id="PF04965"/>
    </source>
</evidence>
<dbReference type="InterPro" id="IPR007048">
    <property type="entry name" value="IraD/Gp25-like"/>
</dbReference>
<gene>
    <name evidence="2" type="ORF">D6C13_22540</name>
</gene>
<dbReference type="SUPFAM" id="SSF160719">
    <property type="entry name" value="gpW/gp25-like"/>
    <property type="match status" value="1"/>
</dbReference>
<reference evidence="2 3" key="1">
    <citation type="submission" date="2018-09" db="EMBL/GenBank/DDBJ databases">
        <authorList>
            <person name="Le Fleche-Mateos A."/>
        </authorList>
    </citation>
    <scope>NUCLEOTIDE SEQUENCE [LARGE SCALE GENOMIC DNA]</scope>
    <source>
        <strain evidence="2 3">DSM 27399</strain>
    </source>
</reference>
<dbReference type="PANTHER" id="PTHR38595">
    <property type="entry name" value="CYTOPLASMIC PROTEIN-RELATED"/>
    <property type="match status" value="1"/>
</dbReference>
<dbReference type="Proteomes" id="UP000284908">
    <property type="component" value="Unassembled WGS sequence"/>
</dbReference>
<evidence type="ECO:0000313" key="2">
    <source>
        <dbReference type="EMBL" id="RJT36251.1"/>
    </source>
</evidence>
<protein>
    <recommendedName>
        <fullName evidence="1">IraD/Gp25-like domain-containing protein</fullName>
    </recommendedName>
</protein>
<dbReference type="EMBL" id="RAHH01000037">
    <property type="protein sequence ID" value="RJT36251.1"/>
    <property type="molecule type" value="Genomic_DNA"/>
</dbReference>
<dbReference type="AlphaFoldDB" id="A0A419N2V7"/>